<protein>
    <submittedName>
        <fullName evidence="4">Uncharacterized protein</fullName>
    </submittedName>
</protein>
<keyword evidence="3" id="KW-0732">Signal</keyword>
<evidence type="ECO:0000313" key="5">
    <source>
        <dbReference type="Proteomes" id="UP001201262"/>
    </source>
</evidence>
<gene>
    <name evidence="4" type="ORF">BGW36DRAFT_304654</name>
</gene>
<accession>A0AAD4KM11</accession>
<feature type="transmembrane region" description="Helical" evidence="2">
    <location>
        <begin position="364"/>
        <end position="386"/>
    </location>
</feature>
<keyword evidence="5" id="KW-1185">Reference proteome</keyword>
<dbReference type="EMBL" id="JAJTJA010000012">
    <property type="protein sequence ID" value="KAH8691557.1"/>
    <property type="molecule type" value="Genomic_DNA"/>
</dbReference>
<keyword evidence="2" id="KW-0812">Transmembrane</keyword>
<feature type="signal peptide" evidence="3">
    <location>
        <begin position="1"/>
        <end position="21"/>
    </location>
</feature>
<evidence type="ECO:0000256" key="1">
    <source>
        <dbReference type="SAM" id="MobiDB-lite"/>
    </source>
</evidence>
<reference evidence="4" key="1">
    <citation type="submission" date="2021-12" db="EMBL/GenBank/DDBJ databases">
        <title>Convergent genome expansion in fungi linked to evolution of root-endophyte symbiosis.</title>
        <authorList>
            <consortium name="DOE Joint Genome Institute"/>
            <person name="Ke Y.-H."/>
            <person name="Bonito G."/>
            <person name="Liao H.-L."/>
            <person name="Looney B."/>
            <person name="Rojas-Flechas A."/>
            <person name="Nash J."/>
            <person name="Hameed K."/>
            <person name="Schadt C."/>
            <person name="Martin F."/>
            <person name="Crous P.W."/>
            <person name="Miettinen O."/>
            <person name="Magnuson J.K."/>
            <person name="Labbe J."/>
            <person name="Jacobson D."/>
            <person name="Doktycz M.J."/>
            <person name="Veneault-Fourrey C."/>
            <person name="Kuo A."/>
            <person name="Mondo S."/>
            <person name="Calhoun S."/>
            <person name="Riley R."/>
            <person name="Ohm R."/>
            <person name="LaButti K."/>
            <person name="Andreopoulos B."/>
            <person name="Pangilinan J."/>
            <person name="Nolan M."/>
            <person name="Tritt A."/>
            <person name="Clum A."/>
            <person name="Lipzen A."/>
            <person name="Daum C."/>
            <person name="Barry K."/>
            <person name="Grigoriev I.V."/>
            <person name="Vilgalys R."/>
        </authorList>
    </citation>
    <scope>NUCLEOTIDE SEQUENCE</scope>
    <source>
        <strain evidence="4">PMI_201</strain>
    </source>
</reference>
<comment type="caution">
    <text evidence="4">The sequence shown here is derived from an EMBL/GenBank/DDBJ whole genome shotgun (WGS) entry which is preliminary data.</text>
</comment>
<keyword evidence="2" id="KW-0472">Membrane</keyword>
<feature type="chain" id="PRO_5041996847" evidence="3">
    <location>
        <begin position="22"/>
        <end position="572"/>
    </location>
</feature>
<feature type="transmembrane region" description="Helical" evidence="2">
    <location>
        <begin position="129"/>
        <end position="147"/>
    </location>
</feature>
<sequence>MAKLWLVSVTIFLISLSLSVAAATTNQTATDTGNQSLGWQDGGDRRGTWSIISDCLATIFACTWSIQHLNIPSSKDSKWTRWWRSVKWMLITVLFPEFIVLHAVFELVMGFEALREMDKSNKLVRYPWWFTWLLSPSLSVRSLAVLLKHIFQRKKAAQTNGPEDLQDGEEEGRRGGGEEEEKEEDNRWTLTHCLFANMGGVYYRDAESGFPLTALQLAREMDGFRNQCISGDEIDDRSKQDWFAKIVAVLQFLQLALSLIVRADRSLDFSQLETVTLGFAVCGVVTYILYLPKPQNVQTPIFLAPGDSRIGGSGRILRYEKTFDSFWGILLNEERRRDDKQESLDKRYVDRVPNDNIPMSNNQVAHSGIFVLAFASGLFGAMHAIAWNFEFPTHVEQIIWRTATVMAAVSPVVGLIAIPLAQLTVSAGDPQAFMRNCLRLLREYSWHVADKVPVDQAHGDLENIYALRDPDSKQARQWYKVIFAGDTPNPLGRQLVNFLDQFKALLNLIDERKSKKLNDSAKTNVFPQKNMLPRTLNVFIFYTTGLLLRRMPDTVYLETPWTSFIPSLGSHK</sequence>
<organism evidence="4 5">
    <name type="scientific">Talaromyces proteolyticus</name>
    <dbReference type="NCBI Taxonomy" id="1131652"/>
    <lineage>
        <taxon>Eukaryota</taxon>
        <taxon>Fungi</taxon>
        <taxon>Dikarya</taxon>
        <taxon>Ascomycota</taxon>
        <taxon>Pezizomycotina</taxon>
        <taxon>Eurotiomycetes</taxon>
        <taxon>Eurotiomycetidae</taxon>
        <taxon>Eurotiales</taxon>
        <taxon>Trichocomaceae</taxon>
        <taxon>Talaromyces</taxon>
        <taxon>Talaromyces sect. Bacilispori</taxon>
    </lineage>
</organism>
<proteinExistence type="predicted"/>
<feature type="transmembrane region" description="Helical" evidence="2">
    <location>
        <begin position="398"/>
        <end position="425"/>
    </location>
</feature>
<dbReference type="AlphaFoldDB" id="A0AAD4KM11"/>
<name>A0AAD4KM11_9EURO</name>
<feature type="transmembrane region" description="Helical" evidence="2">
    <location>
        <begin position="88"/>
        <end position="109"/>
    </location>
</feature>
<evidence type="ECO:0000256" key="3">
    <source>
        <dbReference type="SAM" id="SignalP"/>
    </source>
</evidence>
<keyword evidence="2" id="KW-1133">Transmembrane helix</keyword>
<feature type="region of interest" description="Disordered" evidence="1">
    <location>
        <begin position="158"/>
        <end position="185"/>
    </location>
</feature>
<evidence type="ECO:0000313" key="4">
    <source>
        <dbReference type="EMBL" id="KAH8691557.1"/>
    </source>
</evidence>
<feature type="transmembrane region" description="Helical" evidence="2">
    <location>
        <begin position="275"/>
        <end position="292"/>
    </location>
</feature>
<dbReference type="GeneID" id="70242277"/>
<dbReference type="PANTHER" id="PTHR35043:SF7">
    <property type="entry name" value="TRANSCRIPTION FACTOR DOMAIN-CONTAINING PROTEIN"/>
    <property type="match status" value="1"/>
</dbReference>
<dbReference type="RefSeq" id="XP_046067649.1">
    <property type="nucleotide sequence ID" value="XM_046211990.1"/>
</dbReference>
<dbReference type="PANTHER" id="PTHR35043">
    <property type="entry name" value="TRANSCRIPTION FACTOR DOMAIN-CONTAINING PROTEIN"/>
    <property type="match status" value="1"/>
</dbReference>
<dbReference type="Proteomes" id="UP001201262">
    <property type="component" value="Unassembled WGS sequence"/>
</dbReference>
<evidence type="ECO:0000256" key="2">
    <source>
        <dbReference type="SAM" id="Phobius"/>
    </source>
</evidence>